<feature type="compositionally biased region" description="Pro residues" evidence="1">
    <location>
        <begin position="133"/>
        <end position="150"/>
    </location>
</feature>
<dbReference type="InterPro" id="IPR011050">
    <property type="entry name" value="Pectin_lyase_fold/virulence"/>
</dbReference>
<feature type="domain" description="Right handed beta helix" evidence="3">
    <location>
        <begin position="238"/>
        <end position="398"/>
    </location>
</feature>
<evidence type="ECO:0000256" key="1">
    <source>
        <dbReference type="SAM" id="MobiDB-lite"/>
    </source>
</evidence>
<feature type="region of interest" description="Disordered" evidence="1">
    <location>
        <begin position="113"/>
        <end position="151"/>
    </location>
</feature>
<feature type="signal peptide" evidence="2">
    <location>
        <begin position="1"/>
        <end position="31"/>
    </location>
</feature>
<keyword evidence="2" id="KW-0732">Signal</keyword>
<protein>
    <recommendedName>
        <fullName evidence="3">Right handed beta helix domain-containing protein</fullName>
    </recommendedName>
</protein>
<dbReference type="SMART" id="SM00710">
    <property type="entry name" value="PbH1"/>
    <property type="match status" value="6"/>
</dbReference>
<proteinExistence type="predicted"/>
<dbReference type="SUPFAM" id="SSF51126">
    <property type="entry name" value="Pectin lyase-like"/>
    <property type="match status" value="1"/>
</dbReference>
<dbReference type="InterPro" id="IPR006311">
    <property type="entry name" value="TAT_signal"/>
</dbReference>
<dbReference type="InterPro" id="IPR006626">
    <property type="entry name" value="PbH1"/>
</dbReference>
<dbReference type="Proteomes" id="UP000800981">
    <property type="component" value="Unassembled WGS sequence"/>
</dbReference>
<sequence length="466" mass="47380">MRRRVALLGVTAALAPVTLAASLLAPGLAQAATTASLVVDTRPLDKATVAPVSVASVVGEGIASVRWSVDSGDYVTDSTAPFTLPLSLQAGEHRVRARVEVGGDETRLDAKFTVSSSTAAPTTPAPTTSAPAPTTPAPAPTTPAPVPAAPAPVVTTPAPALPPVPAGARVVNVSTADGLVKALDDARPGDVIALADGKYQAKDQLEAAADGTAAAPITLRGSRKAVITTGTATNKGYGLHVTGNHWRIEGLKVDTAKKGIILDNSVGTVIYGVEVANIGQEAVHFRDNSSDGAIYNSDVHDTGLKSPSFGEGIYVGSAVSNWGTYSHGEADRSDRVIVQGNHVWNTTAEGIDAKEGTTGGVIRGNRFDNAGWSGENSADSWVDVKGNGWLVEGNTGSGTLLDAFQTHVVAGGWGEGNTFTRNVVEGGVPGVVVGIYPKPSTHGNIVRCDNVPASAAQAISNIGCSG</sequence>
<dbReference type="InterPro" id="IPR039448">
    <property type="entry name" value="Beta_helix"/>
</dbReference>
<dbReference type="RefSeq" id="WP_166277016.1">
    <property type="nucleotide sequence ID" value="NZ_JAANNP010000001.1"/>
</dbReference>
<feature type="chain" id="PRO_5045617686" description="Right handed beta helix domain-containing protein" evidence="2">
    <location>
        <begin position="32"/>
        <end position="466"/>
    </location>
</feature>
<dbReference type="EMBL" id="JAANNP010000001">
    <property type="protein sequence ID" value="NHC12556.1"/>
    <property type="molecule type" value="Genomic_DNA"/>
</dbReference>
<dbReference type="PROSITE" id="PS51318">
    <property type="entry name" value="TAT"/>
    <property type="match status" value="1"/>
</dbReference>
<comment type="caution">
    <text evidence="4">The sequence shown here is derived from an EMBL/GenBank/DDBJ whole genome shotgun (WGS) entry which is preliminary data.</text>
</comment>
<gene>
    <name evidence="4" type="ORF">G9H71_02005</name>
</gene>
<dbReference type="Pfam" id="PF13229">
    <property type="entry name" value="Beta_helix"/>
    <property type="match status" value="1"/>
</dbReference>
<name>A0ABX0GS21_9ACTN</name>
<evidence type="ECO:0000259" key="3">
    <source>
        <dbReference type="Pfam" id="PF13229"/>
    </source>
</evidence>
<evidence type="ECO:0000313" key="5">
    <source>
        <dbReference type="Proteomes" id="UP000800981"/>
    </source>
</evidence>
<organism evidence="4 5">
    <name type="scientific">Motilibacter deserti</name>
    <dbReference type="NCBI Taxonomy" id="2714956"/>
    <lineage>
        <taxon>Bacteria</taxon>
        <taxon>Bacillati</taxon>
        <taxon>Actinomycetota</taxon>
        <taxon>Actinomycetes</taxon>
        <taxon>Motilibacterales</taxon>
        <taxon>Motilibacteraceae</taxon>
        <taxon>Motilibacter</taxon>
    </lineage>
</organism>
<reference evidence="4 5" key="1">
    <citation type="submission" date="2020-03" db="EMBL/GenBank/DDBJ databases">
        <title>Two novel Motilibacter sp.</title>
        <authorList>
            <person name="Liu S."/>
        </authorList>
    </citation>
    <scope>NUCLEOTIDE SEQUENCE [LARGE SCALE GENOMIC DNA]</scope>
    <source>
        <strain evidence="4 5">E257</strain>
    </source>
</reference>
<evidence type="ECO:0000256" key="2">
    <source>
        <dbReference type="SAM" id="SignalP"/>
    </source>
</evidence>
<dbReference type="InterPro" id="IPR012334">
    <property type="entry name" value="Pectin_lyas_fold"/>
</dbReference>
<feature type="compositionally biased region" description="Low complexity" evidence="1">
    <location>
        <begin position="113"/>
        <end position="132"/>
    </location>
</feature>
<dbReference type="Gene3D" id="2.160.20.10">
    <property type="entry name" value="Single-stranded right-handed beta-helix, Pectin lyase-like"/>
    <property type="match status" value="1"/>
</dbReference>
<accession>A0ABX0GS21</accession>
<keyword evidence="5" id="KW-1185">Reference proteome</keyword>
<evidence type="ECO:0000313" key="4">
    <source>
        <dbReference type="EMBL" id="NHC12556.1"/>
    </source>
</evidence>